<dbReference type="SUPFAM" id="SSF51735">
    <property type="entry name" value="NAD(P)-binding Rossmann-fold domains"/>
    <property type="match status" value="1"/>
</dbReference>
<organism evidence="2 3">
    <name type="scientific">Microbacterium sediminicola</name>
    <dbReference type="NCBI Taxonomy" id="415210"/>
    <lineage>
        <taxon>Bacteria</taxon>
        <taxon>Bacillati</taxon>
        <taxon>Actinomycetota</taxon>
        <taxon>Actinomycetes</taxon>
        <taxon>Micrococcales</taxon>
        <taxon>Microbacteriaceae</taxon>
        <taxon>Microbacterium</taxon>
    </lineage>
</organism>
<name>A0ABN2I8S7_9MICO</name>
<dbReference type="InterPro" id="IPR020843">
    <property type="entry name" value="ER"/>
</dbReference>
<dbReference type="SUPFAM" id="SSF50129">
    <property type="entry name" value="GroES-like"/>
    <property type="match status" value="1"/>
</dbReference>
<dbReference type="RefSeq" id="WP_344071698.1">
    <property type="nucleotide sequence ID" value="NZ_BAAAPL010000002.1"/>
</dbReference>
<evidence type="ECO:0000313" key="3">
    <source>
        <dbReference type="Proteomes" id="UP001501690"/>
    </source>
</evidence>
<keyword evidence="3" id="KW-1185">Reference proteome</keyword>
<dbReference type="Gene3D" id="3.90.180.10">
    <property type="entry name" value="Medium-chain alcohol dehydrogenases, catalytic domain"/>
    <property type="match status" value="1"/>
</dbReference>
<dbReference type="Gene3D" id="3.40.50.720">
    <property type="entry name" value="NAD(P)-binding Rossmann-like Domain"/>
    <property type="match status" value="1"/>
</dbReference>
<accession>A0ABN2I8S7</accession>
<dbReference type="InterPro" id="IPR036291">
    <property type="entry name" value="NAD(P)-bd_dom_sf"/>
</dbReference>
<evidence type="ECO:0000259" key="1">
    <source>
        <dbReference type="SMART" id="SM00829"/>
    </source>
</evidence>
<evidence type="ECO:0000313" key="2">
    <source>
        <dbReference type="EMBL" id="GAA1700513.1"/>
    </source>
</evidence>
<protein>
    <submittedName>
        <fullName evidence="2">NAD(P)-dependent alcohol dehydrogenase</fullName>
    </submittedName>
</protein>
<dbReference type="PANTHER" id="PTHR44013">
    <property type="entry name" value="ZINC-TYPE ALCOHOL DEHYDROGENASE-LIKE PROTEIN C16A3.02C"/>
    <property type="match status" value="1"/>
</dbReference>
<reference evidence="2 3" key="1">
    <citation type="journal article" date="2019" name="Int. J. Syst. Evol. Microbiol.">
        <title>The Global Catalogue of Microorganisms (GCM) 10K type strain sequencing project: providing services to taxonomists for standard genome sequencing and annotation.</title>
        <authorList>
            <consortium name="The Broad Institute Genomics Platform"/>
            <consortium name="The Broad Institute Genome Sequencing Center for Infectious Disease"/>
            <person name="Wu L."/>
            <person name="Ma J."/>
        </authorList>
    </citation>
    <scope>NUCLEOTIDE SEQUENCE [LARGE SCALE GENOMIC DNA]</scope>
    <source>
        <strain evidence="2 3">JCM 15577</strain>
    </source>
</reference>
<gene>
    <name evidence="2" type="ORF">GCM10009808_17730</name>
</gene>
<dbReference type="InterPro" id="IPR011032">
    <property type="entry name" value="GroES-like_sf"/>
</dbReference>
<proteinExistence type="predicted"/>
<dbReference type="PANTHER" id="PTHR44013:SF1">
    <property type="entry name" value="ZINC-TYPE ALCOHOL DEHYDROGENASE-LIKE PROTEIN C16A3.02C"/>
    <property type="match status" value="1"/>
</dbReference>
<dbReference type="Pfam" id="PF08240">
    <property type="entry name" value="ADH_N"/>
    <property type="match status" value="1"/>
</dbReference>
<dbReference type="CDD" id="cd08267">
    <property type="entry name" value="MDR1"/>
    <property type="match status" value="1"/>
</dbReference>
<dbReference type="SMART" id="SM00829">
    <property type="entry name" value="PKS_ER"/>
    <property type="match status" value="1"/>
</dbReference>
<dbReference type="InterPro" id="IPR052733">
    <property type="entry name" value="Chloroplast_QOR"/>
</dbReference>
<feature type="domain" description="Enoyl reductase (ER)" evidence="1">
    <location>
        <begin position="35"/>
        <end position="347"/>
    </location>
</feature>
<dbReference type="EMBL" id="BAAAPL010000002">
    <property type="protein sequence ID" value="GAA1700513.1"/>
    <property type="molecule type" value="Genomic_DNA"/>
</dbReference>
<dbReference type="Pfam" id="PF13602">
    <property type="entry name" value="ADH_zinc_N_2"/>
    <property type="match status" value="1"/>
</dbReference>
<sequence>MTSTSTASPSSAPRVSDIPSTVPATMTAIVQRGYGDTEVLHLDRAPMPAPGADQVLVRVHAAGLDRGVWHIMAGLPYIVRPMFGMTTPRQPVPGMDVAGTVAAVGTDVTAFAVGDRVFGTAAGTFAEYTVADATTLARMPEGVSFDEAAALPVSGLAALEAVRTHGRVRADQRVLVTGASGGVGCYAVQLAAAAGAEVTGVASAAKADLVRSCGAAHTIDYATTDVTTLTERYDVIIDINGRLPLGRLVRTLTATGTLVIVGGEDGGSLTGGIHRQFGARLRSAFTRRRLGFFLSDESGALLPELTDLVAAGTLRSTVDRDHIYPLDEVATAIAALSAGRVRGKAVIHIAD</sequence>
<dbReference type="Proteomes" id="UP001501690">
    <property type="component" value="Unassembled WGS sequence"/>
</dbReference>
<comment type="caution">
    <text evidence="2">The sequence shown here is derived from an EMBL/GenBank/DDBJ whole genome shotgun (WGS) entry which is preliminary data.</text>
</comment>
<dbReference type="InterPro" id="IPR013154">
    <property type="entry name" value="ADH-like_N"/>
</dbReference>